<organism evidence="5 6">
    <name type="scientific">Candidozyma pseudohaemuli</name>
    <dbReference type="NCBI Taxonomy" id="418784"/>
    <lineage>
        <taxon>Eukaryota</taxon>
        <taxon>Fungi</taxon>
        <taxon>Dikarya</taxon>
        <taxon>Ascomycota</taxon>
        <taxon>Saccharomycotina</taxon>
        <taxon>Pichiomycetes</taxon>
        <taxon>Metschnikowiaceae</taxon>
        <taxon>Candidozyma</taxon>
    </lineage>
</organism>
<protein>
    <recommendedName>
        <fullName evidence="3">Kynurenine formamidase</fullName>
        <shortName evidence="3">KFA</shortName>
        <shortName evidence="3">KFase</shortName>
        <ecNumber evidence="3">3.5.1.9</ecNumber>
    </recommendedName>
    <alternativeName>
        <fullName evidence="3">Arylformamidase</fullName>
    </alternativeName>
    <alternativeName>
        <fullName evidence="3">N-formylkynurenine formamidase</fullName>
        <shortName evidence="3">FKF</shortName>
    </alternativeName>
</protein>
<dbReference type="AlphaFoldDB" id="A0A2P7YY10"/>
<dbReference type="OrthoDB" id="420264at2759"/>
<dbReference type="VEuPathDB" id="FungiDB:C7M61_000515"/>
<comment type="caution">
    <text evidence="5">The sequence shown here is derived from an EMBL/GenBank/DDBJ whole genome shotgun (WGS) entry which is preliminary data.</text>
</comment>
<name>A0A2P7YY10_9ASCO</name>
<feature type="active site" evidence="3">
    <location>
        <position position="193"/>
    </location>
</feature>
<comment type="catalytic activity">
    <reaction evidence="3">
        <text>N-formyl-L-kynurenine + H2O = L-kynurenine + formate + H(+)</text>
        <dbReference type="Rhea" id="RHEA:13009"/>
        <dbReference type="ChEBI" id="CHEBI:15377"/>
        <dbReference type="ChEBI" id="CHEBI:15378"/>
        <dbReference type="ChEBI" id="CHEBI:15740"/>
        <dbReference type="ChEBI" id="CHEBI:57959"/>
        <dbReference type="ChEBI" id="CHEBI:58629"/>
        <dbReference type="EC" id="3.5.1.9"/>
    </reaction>
</comment>
<reference evidence="5 6" key="1">
    <citation type="submission" date="2018-03" db="EMBL/GenBank/DDBJ databases">
        <title>Candida pseudohaemulonii genome assembly and annotation.</title>
        <authorList>
            <person name="Munoz J.F."/>
            <person name="Gade L.G."/>
            <person name="Chow N.A."/>
            <person name="Litvintseva A.P."/>
            <person name="Loparev V.N."/>
            <person name="Cuomo C.A."/>
        </authorList>
    </citation>
    <scope>NUCLEOTIDE SEQUENCE [LARGE SCALE GENOMIC DNA]</scope>
    <source>
        <strain evidence="5 6">B12108</strain>
    </source>
</reference>
<dbReference type="InterPro" id="IPR027519">
    <property type="entry name" value="KFase_ver/fungi-typ"/>
</dbReference>
<dbReference type="HAMAP" id="MF_03014">
    <property type="entry name" value="KFase"/>
    <property type="match status" value="1"/>
</dbReference>
<dbReference type="InterPro" id="IPR049492">
    <property type="entry name" value="BD-FAE-like_dom"/>
</dbReference>
<evidence type="ECO:0000256" key="2">
    <source>
        <dbReference type="ARBA" id="ARBA00023079"/>
    </source>
</evidence>
<dbReference type="InterPro" id="IPR029058">
    <property type="entry name" value="AB_hydrolase_fold"/>
</dbReference>
<feature type="short sequence motif" description="HGGXW" evidence="3">
    <location>
        <begin position="32"/>
        <end position="36"/>
    </location>
</feature>
<comment type="subunit">
    <text evidence="3">Homodimer.</text>
</comment>
<dbReference type="Gene3D" id="3.40.50.1820">
    <property type="entry name" value="alpha/beta hydrolase"/>
    <property type="match status" value="1"/>
</dbReference>
<comment type="function">
    <text evidence="3">Catalyzes the hydrolysis of N-formyl-L-kynurenine to L-kynurenine, the second step in the kynurenine pathway of tryptophan degradation. Kynurenine may be further oxidized to nicotinic acid, NAD(H) and NADP(H). Required for elimination of toxic metabolites.</text>
</comment>
<dbReference type="UniPathway" id="UPA00333">
    <property type="reaction ID" value="UER00454"/>
</dbReference>
<dbReference type="InterPro" id="IPR050300">
    <property type="entry name" value="GDXG_lipolytic_enzyme"/>
</dbReference>
<dbReference type="Proteomes" id="UP000241107">
    <property type="component" value="Unassembled WGS sequence"/>
</dbReference>
<keyword evidence="1 3" id="KW-0378">Hydrolase</keyword>
<dbReference type="Pfam" id="PF20434">
    <property type="entry name" value="BD-FAE"/>
    <property type="match status" value="1"/>
</dbReference>
<dbReference type="GO" id="GO:0034354">
    <property type="term" value="P:'de novo' NAD+ biosynthetic process from L-tryptophan"/>
    <property type="evidence" value="ECO:0007669"/>
    <property type="project" value="UniProtKB-UniRule"/>
</dbReference>
<feature type="active site" description="Nucleophile" evidence="3">
    <location>
        <position position="101"/>
    </location>
</feature>
<proteinExistence type="inferred from homology"/>
<gene>
    <name evidence="3" type="primary">BNA7</name>
    <name evidence="5" type="ORF">C7M61_000515</name>
</gene>
<evidence type="ECO:0000256" key="3">
    <source>
        <dbReference type="HAMAP-Rule" id="MF_03014"/>
    </source>
</evidence>
<dbReference type="PANTHER" id="PTHR48081">
    <property type="entry name" value="AB HYDROLASE SUPERFAMILY PROTEIN C4A8.06C"/>
    <property type="match status" value="1"/>
</dbReference>
<comment type="pathway">
    <text evidence="3">Amino-acid degradation; L-tryptophan degradation via kynurenine pathway; L-kynurenine from L-tryptophan: step 2/2.</text>
</comment>
<feature type="domain" description="BD-FAE-like" evidence="4">
    <location>
        <begin position="23"/>
        <end position="107"/>
    </location>
</feature>
<dbReference type="EMBL" id="PYFQ01000001">
    <property type="protein sequence ID" value="PSK40853.1"/>
    <property type="molecule type" value="Genomic_DNA"/>
</dbReference>
<dbReference type="GO" id="GO:0004061">
    <property type="term" value="F:arylformamidase activity"/>
    <property type="evidence" value="ECO:0007669"/>
    <property type="project" value="UniProtKB-UniRule"/>
</dbReference>
<accession>A0A2P7YY10</accession>
<dbReference type="STRING" id="418784.A0A2P7YY10"/>
<comment type="similarity">
    <text evidence="3">Belongs to the kynurenine formamidase family.</text>
</comment>
<dbReference type="PANTHER" id="PTHR48081:SF33">
    <property type="entry name" value="KYNURENINE FORMAMIDASE"/>
    <property type="match status" value="1"/>
</dbReference>
<evidence type="ECO:0000256" key="1">
    <source>
        <dbReference type="ARBA" id="ARBA00022801"/>
    </source>
</evidence>
<sequence length="245" mass="28685">MTQVVSYGEDPLQSLKEFNYNPQNQKTLIFIHGGAWRDPHNTYDDFGELIDQLPRNVNYFSLNYRLSPQSKHPDHLEDVIYALKFLETHYNVKRALLVGHSVGATLILQLLTYKTLLGERMISPHVIELENLYFLDGIYDIVELLAEYPTYLLFVNEAFDSETDYANATAISRPTMNFELDFGHIFILQSLDDELLSERQLDFFAHYLKKKCIAFEDRRGHWGKHEEVYRRGEIAEILRTSMQLD</sequence>
<comment type="domain">
    <text evidence="3">The main chain amide nitrogen atoms of the second glycine and its adjacent residue in the HGGXW motif define the oxyanion hole, and stabilize the oxyanion that forms during the nucleophilic attack by the catalytic serine during substrate cleavage.</text>
</comment>
<keyword evidence="2 3" id="KW-0823">Tryptophan catabolism</keyword>
<dbReference type="GO" id="GO:0019441">
    <property type="term" value="P:L-tryptophan catabolic process to kynurenine"/>
    <property type="evidence" value="ECO:0007669"/>
    <property type="project" value="UniProtKB-UniRule"/>
</dbReference>
<evidence type="ECO:0000313" key="6">
    <source>
        <dbReference type="Proteomes" id="UP000241107"/>
    </source>
</evidence>
<dbReference type="EC" id="3.5.1.9" evidence="3"/>
<keyword evidence="6" id="KW-1185">Reference proteome</keyword>
<evidence type="ECO:0000313" key="5">
    <source>
        <dbReference type="EMBL" id="PSK40853.1"/>
    </source>
</evidence>
<evidence type="ECO:0000259" key="4">
    <source>
        <dbReference type="Pfam" id="PF20434"/>
    </source>
</evidence>
<dbReference type="SUPFAM" id="SSF53474">
    <property type="entry name" value="alpha/beta-Hydrolases"/>
    <property type="match status" value="1"/>
</dbReference>
<feature type="active site" evidence="3">
    <location>
        <position position="225"/>
    </location>
</feature>